<dbReference type="AlphaFoldDB" id="A0A1I7XJH1"/>
<name>A0A1I7XJH1_HETBA</name>
<evidence type="ECO:0000259" key="1">
    <source>
        <dbReference type="Pfam" id="PF21517"/>
    </source>
</evidence>
<keyword evidence="2" id="KW-1185">Reference proteome</keyword>
<dbReference type="Gene3D" id="3.30.420.10">
    <property type="entry name" value="Ribonuclease H-like superfamily/Ribonuclease H"/>
    <property type="match status" value="1"/>
</dbReference>
<evidence type="ECO:0000313" key="3">
    <source>
        <dbReference type="WBParaSite" id="Hba_17663"/>
    </source>
</evidence>
<protein>
    <submittedName>
        <fullName evidence="3">HTH_Tnp_Tc3_2 domain-containing protein</fullName>
    </submittedName>
</protein>
<dbReference type="Proteomes" id="UP000095283">
    <property type="component" value="Unplaced"/>
</dbReference>
<accession>A0A1I7XJH1</accession>
<dbReference type="Pfam" id="PF21517">
    <property type="entry name" value="HTH_Tnp_Tc3_2_like"/>
    <property type="match status" value="1"/>
</dbReference>
<evidence type="ECO:0000313" key="2">
    <source>
        <dbReference type="Proteomes" id="UP000095283"/>
    </source>
</evidence>
<organism evidence="2 3">
    <name type="scientific">Heterorhabditis bacteriophora</name>
    <name type="common">Entomopathogenic nematode worm</name>
    <dbReference type="NCBI Taxonomy" id="37862"/>
    <lineage>
        <taxon>Eukaryota</taxon>
        <taxon>Metazoa</taxon>
        <taxon>Ecdysozoa</taxon>
        <taxon>Nematoda</taxon>
        <taxon>Chromadorea</taxon>
        <taxon>Rhabditida</taxon>
        <taxon>Rhabditina</taxon>
        <taxon>Rhabditomorpha</taxon>
        <taxon>Strongyloidea</taxon>
        <taxon>Heterorhabditidae</taxon>
        <taxon>Heterorhabditis</taxon>
    </lineage>
</organism>
<dbReference type="InterPro" id="IPR036388">
    <property type="entry name" value="WH-like_DNA-bd_sf"/>
</dbReference>
<sequence length="155" mass="18022">MTVDREKREILRTASNSTISIVGIRRDCGIDASESSVWRMLDKCPNIALSRMKKCPQLTQRHKDERLCWARIFMRCDWEKIRLSRVIFSDEKKFNLDGPDGYNSYSRDLRKERQHFSTRNFGEGSVMLWNAFSATGLVDLAFVSTKVNSADYQDV</sequence>
<reference evidence="3" key="1">
    <citation type="submission" date="2016-11" db="UniProtKB">
        <authorList>
            <consortium name="WormBaseParasite"/>
        </authorList>
    </citation>
    <scope>IDENTIFICATION</scope>
</reference>
<feature type="domain" description="Transposable element Tc3 transposase-like DNA-binding HTH" evidence="1">
    <location>
        <begin position="5"/>
        <end position="43"/>
    </location>
</feature>
<dbReference type="GO" id="GO:0003676">
    <property type="term" value="F:nucleic acid binding"/>
    <property type="evidence" value="ECO:0007669"/>
    <property type="project" value="InterPro"/>
</dbReference>
<dbReference type="InterPro" id="IPR048703">
    <property type="entry name" value="Tnp_Tc3-like_HTH"/>
</dbReference>
<dbReference type="WBParaSite" id="Hba_17663">
    <property type="protein sequence ID" value="Hba_17663"/>
    <property type="gene ID" value="Hba_17663"/>
</dbReference>
<proteinExistence type="predicted"/>
<dbReference type="InterPro" id="IPR036397">
    <property type="entry name" value="RNaseH_sf"/>
</dbReference>
<dbReference type="Gene3D" id="1.10.10.10">
    <property type="entry name" value="Winged helix-like DNA-binding domain superfamily/Winged helix DNA-binding domain"/>
    <property type="match status" value="1"/>
</dbReference>